<dbReference type="EMBL" id="CAEZYY010000004">
    <property type="protein sequence ID" value="CAB4742478.1"/>
    <property type="molecule type" value="Genomic_DNA"/>
</dbReference>
<dbReference type="PANTHER" id="PTHR43569">
    <property type="entry name" value="AMIDOHYDROLASE"/>
    <property type="match status" value="1"/>
</dbReference>
<dbReference type="InterPro" id="IPR032466">
    <property type="entry name" value="Metal_Hydrolase"/>
</dbReference>
<dbReference type="PANTHER" id="PTHR43569:SF1">
    <property type="entry name" value="BLL3371 PROTEIN"/>
    <property type="match status" value="1"/>
</dbReference>
<feature type="domain" description="Amidohydrolase-related" evidence="2">
    <location>
        <begin position="18"/>
        <end position="332"/>
    </location>
</feature>
<evidence type="ECO:0000259" key="2">
    <source>
        <dbReference type="Pfam" id="PF04909"/>
    </source>
</evidence>
<dbReference type="EMBL" id="CAEZXX010000061">
    <property type="protein sequence ID" value="CAB4709033.1"/>
    <property type="molecule type" value="Genomic_DNA"/>
</dbReference>
<evidence type="ECO:0000313" key="3">
    <source>
        <dbReference type="EMBL" id="CAB4709033.1"/>
    </source>
</evidence>
<dbReference type="GO" id="GO:0016787">
    <property type="term" value="F:hydrolase activity"/>
    <property type="evidence" value="ECO:0007669"/>
    <property type="project" value="InterPro"/>
</dbReference>
<dbReference type="AlphaFoldDB" id="A0A6J6T624"/>
<reference evidence="4" key="1">
    <citation type="submission" date="2020-05" db="EMBL/GenBank/DDBJ databases">
        <authorList>
            <person name="Chiriac C."/>
            <person name="Salcher M."/>
            <person name="Ghai R."/>
            <person name="Kavagutti S V."/>
        </authorList>
    </citation>
    <scope>NUCLEOTIDE SEQUENCE</scope>
</reference>
<evidence type="ECO:0000256" key="1">
    <source>
        <dbReference type="ARBA" id="ARBA00038310"/>
    </source>
</evidence>
<evidence type="ECO:0000313" key="5">
    <source>
        <dbReference type="EMBL" id="CAB4789004.1"/>
    </source>
</evidence>
<sequence>MKREAKPEDPIESHMRIVDPHHHLWGDRPDRPIAPRYYLEELRLDTNSGHYIDKTVFIECGESYHETGPEAFAVVGETERMVIEAERSRKTAGAYIAGIVSSADFRLPVETIAEVLAAHEAAGQGLFRGIRHRLAFDPTGAARSSKEEPNTEGLMGQDIFRANLAQLGARGHSFEAWLYHPQMPELVELAKTAPGTTIILNHIGAPLGVGTYAGRRDEIHALWRDRIVELSQLPNVMVKLGGVGMAPYGSGWAERGKVATSDEIVDAWGPAMHHIIKHFGTKRCMFESNFPVDKVSFSYRTMWNAYKKMTQGMPTAEREDLFALTAERVYRI</sequence>
<protein>
    <submittedName>
        <fullName evidence="4">Unannotated protein</fullName>
    </submittedName>
</protein>
<accession>A0A6J6T624</accession>
<dbReference type="SUPFAM" id="SSF51556">
    <property type="entry name" value="Metallo-dependent hydrolases"/>
    <property type="match status" value="1"/>
</dbReference>
<dbReference type="Pfam" id="PF04909">
    <property type="entry name" value="Amidohydro_2"/>
    <property type="match status" value="1"/>
</dbReference>
<comment type="similarity">
    <text evidence="1">Belongs to the metallo-dependent hydrolases superfamily.</text>
</comment>
<dbReference type="EMBL" id="CAFAAJ010000003">
    <property type="protein sequence ID" value="CAB4789004.1"/>
    <property type="molecule type" value="Genomic_DNA"/>
</dbReference>
<dbReference type="EMBL" id="CAFBON010000001">
    <property type="protein sequence ID" value="CAB4972626.1"/>
    <property type="molecule type" value="Genomic_DNA"/>
</dbReference>
<dbReference type="InterPro" id="IPR006680">
    <property type="entry name" value="Amidohydro-rel"/>
</dbReference>
<organism evidence="4">
    <name type="scientific">freshwater metagenome</name>
    <dbReference type="NCBI Taxonomy" id="449393"/>
    <lineage>
        <taxon>unclassified sequences</taxon>
        <taxon>metagenomes</taxon>
        <taxon>ecological metagenomes</taxon>
    </lineage>
</organism>
<proteinExistence type="inferred from homology"/>
<evidence type="ECO:0000313" key="6">
    <source>
        <dbReference type="EMBL" id="CAB4972626.1"/>
    </source>
</evidence>
<dbReference type="Gene3D" id="3.20.20.140">
    <property type="entry name" value="Metal-dependent hydrolases"/>
    <property type="match status" value="1"/>
</dbReference>
<name>A0A6J6T624_9ZZZZ</name>
<gene>
    <name evidence="3" type="ORF">UFOPK2602_01037</name>
    <name evidence="4" type="ORF">UFOPK2806_00476</name>
    <name evidence="5" type="ORF">UFOPK3001_00070</name>
    <name evidence="6" type="ORF">UFOPK3954_00014</name>
</gene>
<evidence type="ECO:0000313" key="4">
    <source>
        <dbReference type="EMBL" id="CAB4742478.1"/>
    </source>
</evidence>
<dbReference type="InterPro" id="IPR052350">
    <property type="entry name" value="Metallo-dep_Lactonases"/>
</dbReference>